<proteinExistence type="predicted"/>
<reference evidence="1" key="1">
    <citation type="journal article" date="2021" name="Proc. Natl. Acad. Sci. U.S.A.">
        <title>A Catalog of Tens of Thousands of Viruses from Human Metagenomes Reveals Hidden Associations with Chronic Diseases.</title>
        <authorList>
            <person name="Tisza M.J."/>
            <person name="Buck C.B."/>
        </authorList>
    </citation>
    <scope>NUCLEOTIDE SEQUENCE</scope>
    <source>
        <strain evidence="1">CtmHK36</strain>
    </source>
</reference>
<protein>
    <submittedName>
        <fullName evidence="1">dUTP pyrophosphatase</fullName>
    </submittedName>
</protein>
<sequence>METKERKRLINEERTAYGLDLRGGEVPTKQGHAAAIDFKVAQDVMLNMPWINMGRGHIDLQLGVELPPEIGLDMRSRSGFTDKGMLLNVAFIDKNDNQVGYMTNVRADVDIKLGLVDEDYKNNIGALYRVNSDRYMPTKDSKFELNADYSYIVFYIPKGTRVCQGAFRKVVNLEPILGELDMTNDRGGGYGHGGAK</sequence>
<dbReference type="EMBL" id="BK032788">
    <property type="protein sequence ID" value="DAF60435.1"/>
    <property type="molecule type" value="Genomic_DNA"/>
</dbReference>
<dbReference type="Gene3D" id="2.70.40.10">
    <property type="match status" value="1"/>
</dbReference>
<evidence type="ECO:0000313" key="1">
    <source>
        <dbReference type="EMBL" id="DAF60435.1"/>
    </source>
</evidence>
<dbReference type="InterPro" id="IPR036157">
    <property type="entry name" value="dUTPase-like_sf"/>
</dbReference>
<name>A0A8S5TBM5_9CAUD</name>
<accession>A0A8S5TBM5</accession>
<dbReference type="SUPFAM" id="SSF51283">
    <property type="entry name" value="dUTPase-like"/>
    <property type="match status" value="1"/>
</dbReference>
<organism evidence="1">
    <name type="scientific">Siphoviridae sp. ctmHK36</name>
    <dbReference type="NCBI Taxonomy" id="2827931"/>
    <lineage>
        <taxon>Viruses</taxon>
        <taxon>Duplodnaviria</taxon>
        <taxon>Heunggongvirae</taxon>
        <taxon>Uroviricota</taxon>
        <taxon>Caudoviricetes</taxon>
    </lineage>
</organism>